<dbReference type="GeneID" id="100076556"/>
<evidence type="ECO:0000313" key="8">
    <source>
        <dbReference type="Ensembl" id="ENSOANP00000020581.1"/>
    </source>
</evidence>
<feature type="domain" description="Bcl-2 Bcl-2 homology region 1-3" evidence="7">
    <location>
        <begin position="37"/>
        <end position="140"/>
    </location>
</feature>
<dbReference type="SMART" id="SM00337">
    <property type="entry name" value="BCL"/>
    <property type="match status" value="1"/>
</dbReference>
<dbReference type="PANTHER" id="PTHR11256:SF10">
    <property type="entry name" value="BCL-2-RELATED PROTEIN A1"/>
    <property type="match status" value="1"/>
</dbReference>
<dbReference type="PROSITE" id="PS01258">
    <property type="entry name" value="BH2"/>
    <property type="match status" value="1"/>
</dbReference>
<dbReference type="PRINTS" id="PR01867">
    <property type="entry name" value="BCL2RLATEDA1"/>
</dbReference>
<dbReference type="GO" id="GO:0043065">
    <property type="term" value="P:positive regulation of apoptotic process"/>
    <property type="evidence" value="ECO:0000318"/>
    <property type="project" value="GO_Central"/>
</dbReference>
<dbReference type="Proteomes" id="UP000002279">
    <property type="component" value="Chromosome 5"/>
</dbReference>
<evidence type="ECO:0000256" key="6">
    <source>
        <dbReference type="ARBA" id="ARBA00069272"/>
    </source>
</evidence>
<sequence>MDDGVFWSVRALALDYLDDVLQTPRLGTVPSRTSRALQNVMFSVQGDVEKALKPCFDSLDVGSVGAARRIFGQIVEKEFEDGIVNWGRIVTIFVLGGILTKKLQRSGVPLTRETREEISCFIAEFTTHHAGEWIRQNGGWENGFLNKFEQKTVWSVLADISMKILGVLSHLKQFY</sequence>
<dbReference type="InterPro" id="IPR013282">
    <property type="entry name" value="Bcl2A1"/>
</dbReference>
<dbReference type="GO" id="GO:0097192">
    <property type="term" value="P:extrinsic apoptotic signaling pathway in absence of ligand"/>
    <property type="evidence" value="ECO:0000318"/>
    <property type="project" value="GO_Central"/>
</dbReference>
<dbReference type="Bgee" id="ENSOANG00000013017">
    <property type="expression patterns" value="Expressed in heart and 6 other cell types or tissues"/>
</dbReference>
<dbReference type="Gene3D" id="1.10.437.10">
    <property type="entry name" value="Blc2-like"/>
    <property type="match status" value="1"/>
</dbReference>
<reference evidence="8" key="2">
    <citation type="submission" date="2025-08" db="UniProtKB">
        <authorList>
            <consortium name="Ensembl"/>
        </authorList>
    </citation>
    <scope>IDENTIFICATION</scope>
    <source>
        <strain evidence="8">Glennie</strain>
    </source>
</reference>
<dbReference type="eggNOG" id="KOG4728">
    <property type="taxonomic scope" value="Eukaryota"/>
</dbReference>
<dbReference type="GO" id="GO:0001836">
    <property type="term" value="P:release of cytochrome c from mitochondria"/>
    <property type="evidence" value="ECO:0000318"/>
    <property type="project" value="GO_Central"/>
</dbReference>
<dbReference type="AlphaFoldDB" id="F6S8G3"/>
<comment type="similarity">
    <text evidence="2">Belongs to the Bcl-2 family.</text>
</comment>
<accession>F6S8G3</accession>
<dbReference type="GO" id="GO:0005741">
    <property type="term" value="C:mitochondrial outer membrane"/>
    <property type="evidence" value="ECO:0000318"/>
    <property type="project" value="GO_Central"/>
</dbReference>
<dbReference type="FunCoup" id="F6S8G3">
    <property type="interactions" value="258"/>
</dbReference>
<evidence type="ECO:0000256" key="2">
    <source>
        <dbReference type="ARBA" id="ARBA00009458"/>
    </source>
</evidence>
<dbReference type="InterPro" id="IPR002475">
    <property type="entry name" value="Bcl2-like"/>
</dbReference>
<keyword evidence="4" id="KW-0053">Apoptosis</keyword>
<reference evidence="8 9" key="1">
    <citation type="journal article" date="2008" name="Nature">
        <title>Genome analysis of the platypus reveals unique signatures of evolution.</title>
        <authorList>
            <person name="Warren W.C."/>
            <person name="Hillier L.W."/>
            <person name="Marshall Graves J.A."/>
            <person name="Birney E."/>
            <person name="Ponting C.P."/>
            <person name="Grutzner F."/>
            <person name="Belov K."/>
            <person name="Miller W."/>
            <person name="Clarke L."/>
            <person name="Chinwalla A.T."/>
            <person name="Yang S.P."/>
            <person name="Heger A."/>
            <person name="Locke D.P."/>
            <person name="Miethke P."/>
            <person name="Waters P.D."/>
            <person name="Veyrunes F."/>
            <person name="Fulton L."/>
            <person name="Fulton B."/>
            <person name="Graves T."/>
            <person name="Wallis J."/>
            <person name="Puente X.S."/>
            <person name="Lopez-Otin C."/>
            <person name="Ordonez G.R."/>
            <person name="Eichler E.E."/>
            <person name="Chen L."/>
            <person name="Cheng Z."/>
            <person name="Deakin J.E."/>
            <person name="Alsop A."/>
            <person name="Thompson K."/>
            <person name="Kirby P."/>
            <person name="Papenfuss A.T."/>
            <person name="Wakefield M.J."/>
            <person name="Olender T."/>
            <person name="Lancet D."/>
            <person name="Huttley G.A."/>
            <person name="Smit A.F."/>
            <person name="Pask A."/>
            <person name="Temple-Smith P."/>
            <person name="Batzer M.A."/>
            <person name="Walker J.A."/>
            <person name="Konkel M.K."/>
            <person name="Harris R.S."/>
            <person name="Whittington C.M."/>
            <person name="Wong E.S."/>
            <person name="Gemmell N.J."/>
            <person name="Buschiazzo E."/>
            <person name="Vargas Jentzsch I.M."/>
            <person name="Merkel A."/>
            <person name="Schmitz J."/>
            <person name="Zemann A."/>
            <person name="Churakov G."/>
            <person name="Kriegs J.O."/>
            <person name="Brosius J."/>
            <person name="Murchison E.P."/>
            <person name="Sachidanandam R."/>
            <person name="Smith C."/>
            <person name="Hannon G.J."/>
            <person name="Tsend-Ayush E."/>
            <person name="McMillan D."/>
            <person name="Attenborough R."/>
            <person name="Rens W."/>
            <person name="Ferguson-Smith M."/>
            <person name="Lefevre C.M."/>
            <person name="Sharp J.A."/>
            <person name="Nicholas K.R."/>
            <person name="Ray D.A."/>
            <person name="Kube M."/>
            <person name="Reinhardt R."/>
            <person name="Pringle T.H."/>
            <person name="Taylor J."/>
            <person name="Jones R.C."/>
            <person name="Nixon B."/>
            <person name="Dacheux J.L."/>
            <person name="Niwa H."/>
            <person name="Sekita Y."/>
            <person name="Huang X."/>
            <person name="Stark A."/>
            <person name="Kheradpour P."/>
            <person name="Kellis M."/>
            <person name="Flicek P."/>
            <person name="Chen Y."/>
            <person name="Webber C."/>
            <person name="Hardison R."/>
            <person name="Nelson J."/>
            <person name="Hallsworth-Pepin K."/>
            <person name="Delehaunty K."/>
            <person name="Markovic C."/>
            <person name="Minx P."/>
            <person name="Feng Y."/>
            <person name="Kremitzki C."/>
            <person name="Mitreva M."/>
            <person name="Glasscock J."/>
            <person name="Wylie T."/>
            <person name="Wohldmann P."/>
            <person name="Thiru P."/>
            <person name="Nhan M.N."/>
            <person name="Pohl C.S."/>
            <person name="Smith S.M."/>
            <person name="Hou S."/>
            <person name="Nefedov M."/>
            <person name="de Jong P.J."/>
            <person name="Renfree M.B."/>
            <person name="Mardis E.R."/>
            <person name="Wilson R.K."/>
        </authorList>
    </citation>
    <scope>NUCLEOTIDE SEQUENCE [LARGE SCALE GENOMIC DNA]</scope>
    <source>
        <strain evidence="8 9">Glennie</strain>
    </source>
</reference>
<proteinExistence type="inferred from homology"/>
<dbReference type="KEGG" id="oaa:100076556"/>
<evidence type="ECO:0000256" key="1">
    <source>
        <dbReference type="ARBA" id="ARBA00004496"/>
    </source>
</evidence>
<dbReference type="InterPro" id="IPR036834">
    <property type="entry name" value="Bcl-2-like_sf"/>
</dbReference>
<gene>
    <name evidence="8" type="primary">BCL2A1</name>
</gene>
<dbReference type="SUPFAM" id="SSF56854">
    <property type="entry name" value="Bcl-2 inhibitors of programmed cell death"/>
    <property type="match status" value="1"/>
</dbReference>
<dbReference type="FunFam" id="1.10.437.10:FF:000008">
    <property type="entry name" value="Bcl-2-related protein A1"/>
    <property type="match status" value="1"/>
</dbReference>
<dbReference type="GO" id="GO:0008630">
    <property type="term" value="P:intrinsic apoptotic signaling pathway in response to DNA damage"/>
    <property type="evidence" value="ECO:0000318"/>
    <property type="project" value="GO_Central"/>
</dbReference>
<keyword evidence="3" id="KW-0963">Cytoplasm</keyword>
<organism evidence="8 9">
    <name type="scientific">Ornithorhynchus anatinus</name>
    <name type="common">Duckbill platypus</name>
    <dbReference type="NCBI Taxonomy" id="9258"/>
    <lineage>
        <taxon>Eukaryota</taxon>
        <taxon>Metazoa</taxon>
        <taxon>Chordata</taxon>
        <taxon>Craniata</taxon>
        <taxon>Vertebrata</taxon>
        <taxon>Euteleostomi</taxon>
        <taxon>Mammalia</taxon>
        <taxon>Monotremata</taxon>
        <taxon>Ornithorhynchidae</taxon>
        <taxon>Ornithorhynchus</taxon>
    </lineage>
</organism>
<comment type="subcellular location">
    <subcellularLocation>
        <location evidence="1">Cytoplasm</location>
    </subcellularLocation>
</comment>
<evidence type="ECO:0000256" key="4">
    <source>
        <dbReference type="ARBA" id="ARBA00022703"/>
    </source>
</evidence>
<dbReference type="CDD" id="cd06845">
    <property type="entry name" value="Bcl-2_like"/>
    <property type="match status" value="1"/>
</dbReference>
<dbReference type="InterPro" id="IPR046371">
    <property type="entry name" value="Bcl-2_BH1-3"/>
</dbReference>
<dbReference type="GO" id="GO:0015267">
    <property type="term" value="F:channel activity"/>
    <property type="evidence" value="ECO:0000318"/>
    <property type="project" value="GO_Central"/>
</dbReference>
<comment type="function">
    <text evidence="5">Retards apoptosis induced by IL-3 deprivation. May function in the response of hemopoietic cells to external signals and in maintaining endothelial survival during infection. Can inhibit apoptosis induced by serum starvation in the mammary epithelial cell line HC11.</text>
</comment>
<dbReference type="PROSITE" id="PS50062">
    <property type="entry name" value="BCL2_FAMILY"/>
    <property type="match status" value="1"/>
</dbReference>
<name>F6S8G3_ORNAN</name>
<dbReference type="GO" id="GO:0008053">
    <property type="term" value="P:mitochondrial fusion"/>
    <property type="evidence" value="ECO:0000318"/>
    <property type="project" value="GO_Central"/>
</dbReference>
<evidence type="ECO:0000259" key="7">
    <source>
        <dbReference type="SMART" id="SM00337"/>
    </source>
</evidence>
<dbReference type="InParanoid" id="F6S8G3"/>
<dbReference type="OMA" id="NKAAWID"/>
<evidence type="ECO:0000256" key="5">
    <source>
        <dbReference type="ARBA" id="ARBA00059818"/>
    </source>
</evidence>
<dbReference type="CTD" id="597"/>
<dbReference type="OrthoDB" id="8856583at2759"/>
<dbReference type="InterPro" id="IPR020726">
    <property type="entry name" value="Bcl2_BH2_motif_CS"/>
</dbReference>
<dbReference type="PANTHER" id="PTHR11256">
    <property type="entry name" value="BCL-2 RELATED"/>
    <property type="match status" value="1"/>
</dbReference>
<dbReference type="InterPro" id="IPR026298">
    <property type="entry name" value="Bcl-2_fam"/>
</dbReference>
<dbReference type="PRINTS" id="PR01862">
    <property type="entry name" value="BCL2FAMILY"/>
</dbReference>
<dbReference type="GeneTree" id="ENSGT01130000278292"/>
<protein>
    <recommendedName>
        <fullName evidence="6">Bcl-2-related protein A1</fullName>
    </recommendedName>
</protein>
<dbReference type="Ensembl" id="ENSOANT00000020584.3">
    <property type="protein sequence ID" value="ENSOANP00000020581.1"/>
    <property type="gene ID" value="ENSOANG00000013017.3"/>
</dbReference>
<evidence type="ECO:0000313" key="9">
    <source>
        <dbReference type="Proteomes" id="UP000002279"/>
    </source>
</evidence>
<dbReference type="Pfam" id="PF00452">
    <property type="entry name" value="Bcl-2"/>
    <property type="match status" value="1"/>
</dbReference>
<dbReference type="STRING" id="9258.ENSOANP00000020581"/>
<reference evidence="8" key="3">
    <citation type="submission" date="2025-09" db="UniProtKB">
        <authorList>
            <consortium name="Ensembl"/>
        </authorList>
    </citation>
    <scope>IDENTIFICATION</scope>
    <source>
        <strain evidence="8">Glennie</strain>
    </source>
</reference>
<dbReference type="HOGENOM" id="CLU_1554763_0_0_1"/>
<dbReference type="RefSeq" id="XP_007662952.1">
    <property type="nucleotide sequence ID" value="XM_007664762.3"/>
</dbReference>
<keyword evidence="9" id="KW-1185">Reference proteome</keyword>
<dbReference type="GO" id="GO:0043066">
    <property type="term" value="P:negative regulation of apoptotic process"/>
    <property type="evidence" value="ECO:0007669"/>
    <property type="project" value="InterPro"/>
</dbReference>
<evidence type="ECO:0000256" key="3">
    <source>
        <dbReference type="ARBA" id="ARBA00022490"/>
    </source>
</evidence>